<keyword evidence="2" id="KW-1185">Reference proteome</keyword>
<dbReference type="AlphaFoldDB" id="A0A0D3IQW8"/>
<dbReference type="KEGG" id="ehx:EMIHUDRAFT_246758"/>
<dbReference type="eggNOG" id="ENOG502S7HJ">
    <property type="taxonomic scope" value="Eukaryota"/>
</dbReference>
<evidence type="ECO:0000313" key="1">
    <source>
        <dbReference type="EnsemblProtists" id="EOD13653"/>
    </source>
</evidence>
<sequence length="245" mass="25956">MALLRRRVDAVSRGEAGARLFDLDPMVPGQRLVLPAPAAFVDVCRAATNAEGVLCMFGRQGLRINSHGVEVEVESIGDADARGGAEVALRAGRLCRAFESGAEEGSRWLGRQARVRWVAIDGAEAVEGATESLGPVTEAATAELLASLGPLVEEWISLLRSTSRERSPGQLDAVLDDLGPLPGESRPNARALWVAGLINPLPALGVALEVRPAALMAATADERIRVAEFGLRDSIQRLRSPGPPF</sequence>
<accession>A0A0D3IQW8</accession>
<protein>
    <recommendedName>
        <fullName evidence="3">Lon N-terminal domain-containing protein</fullName>
    </recommendedName>
</protein>
<organism evidence="1 2">
    <name type="scientific">Emiliania huxleyi (strain CCMP1516)</name>
    <dbReference type="NCBI Taxonomy" id="280463"/>
    <lineage>
        <taxon>Eukaryota</taxon>
        <taxon>Haptista</taxon>
        <taxon>Haptophyta</taxon>
        <taxon>Prymnesiophyceae</taxon>
        <taxon>Isochrysidales</taxon>
        <taxon>Noelaerhabdaceae</taxon>
        <taxon>Emiliania</taxon>
    </lineage>
</organism>
<reference evidence="1" key="2">
    <citation type="submission" date="2024-10" db="UniProtKB">
        <authorList>
            <consortium name="EnsemblProtists"/>
        </authorList>
    </citation>
    <scope>IDENTIFICATION</scope>
</reference>
<dbReference type="PaxDb" id="2903-EOD13653"/>
<name>A0A0D3IQW8_EMIH1</name>
<dbReference type="EnsemblProtists" id="EOD13653">
    <property type="protein sequence ID" value="EOD13653"/>
    <property type="gene ID" value="EMIHUDRAFT_246758"/>
</dbReference>
<proteinExistence type="predicted"/>
<dbReference type="Proteomes" id="UP000013827">
    <property type="component" value="Unassembled WGS sequence"/>
</dbReference>
<dbReference type="HOGENOM" id="CLU_995477_0_0_1"/>
<evidence type="ECO:0000313" key="2">
    <source>
        <dbReference type="Proteomes" id="UP000013827"/>
    </source>
</evidence>
<reference evidence="2" key="1">
    <citation type="journal article" date="2013" name="Nature">
        <title>Pan genome of the phytoplankton Emiliania underpins its global distribution.</title>
        <authorList>
            <person name="Read B.A."/>
            <person name="Kegel J."/>
            <person name="Klute M.J."/>
            <person name="Kuo A."/>
            <person name="Lefebvre S.C."/>
            <person name="Maumus F."/>
            <person name="Mayer C."/>
            <person name="Miller J."/>
            <person name="Monier A."/>
            <person name="Salamov A."/>
            <person name="Young J."/>
            <person name="Aguilar M."/>
            <person name="Claverie J.M."/>
            <person name="Frickenhaus S."/>
            <person name="Gonzalez K."/>
            <person name="Herman E.K."/>
            <person name="Lin Y.C."/>
            <person name="Napier J."/>
            <person name="Ogata H."/>
            <person name="Sarno A.F."/>
            <person name="Shmutz J."/>
            <person name="Schroeder D."/>
            <person name="de Vargas C."/>
            <person name="Verret F."/>
            <person name="von Dassow P."/>
            <person name="Valentin K."/>
            <person name="Van de Peer Y."/>
            <person name="Wheeler G."/>
            <person name="Dacks J.B."/>
            <person name="Delwiche C.F."/>
            <person name="Dyhrman S.T."/>
            <person name="Glockner G."/>
            <person name="John U."/>
            <person name="Richards T."/>
            <person name="Worden A.Z."/>
            <person name="Zhang X."/>
            <person name="Grigoriev I.V."/>
            <person name="Allen A.E."/>
            <person name="Bidle K."/>
            <person name="Borodovsky M."/>
            <person name="Bowler C."/>
            <person name="Brownlee C."/>
            <person name="Cock J.M."/>
            <person name="Elias M."/>
            <person name="Gladyshev V.N."/>
            <person name="Groth M."/>
            <person name="Guda C."/>
            <person name="Hadaegh A."/>
            <person name="Iglesias-Rodriguez M.D."/>
            <person name="Jenkins J."/>
            <person name="Jones B.M."/>
            <person name="Lawson T."/>
            <person name="Leese F."/>
            <person name="Lindquist E."/>
            <person name="Lobanov A."/>
            <person name="Lomsadze A."/>
            <person name="Malik S.B."/>
            <person name="Marsh M.E."/>
            <person name="Mackinder L."/>
            <person name="Mock T."/>
            <person name="Mueller-Roeber B."/>
            <person name="Pagarete A."/>
            <person name="Parker M."/>
            <person name="Probert I."/>
            <person name="Quesneville H."/>
            <person name="Raines C."/>
            <person name="Rensing S.A."/>
            <person name="Riano-Pachon D.M."/>
            <person name="Richier S."/>
            <person name="Rokitta S."/>
            <person name="Shiraiwa Y."/>
            <person name="Soanes D.M."/>
            <person name="van der Giezen M."/>
            <person name="Wahlund T.M."/>
            <person name="Williams B."/>
            <person name="Wilson W."/>
            <person name="Wolfe G."/>
            <person name="Wurch L.L."/>
        </authorList>
    </citation>
    <scope>NUCLEOTIDE SEQUENCE</scope>
</reference>
<evidence type="ECO:0008006" key="3">
    <source>
        <dbReference type="Google" id="ProtNLM"/>
    </source>
</evidence>
<dbReference type="RefSeq" id="XP_005766082.1">
    <property type="nucleotide sequence ID" value="XM_005766025.1"/>
</dbReference>
<dbReference type="GeneID" id="17259798"/>